<dbReference type="RefSeq" id="WP_353866135.1">
    <property type="nucleotide sequence ID" value="NZ_CP088295.1"/>
</dbReference>
<dbReference type="Gene3D" id="3.40.50.150">
    <property type="entry name" value="Vaccinia Virus protein VP39"/>
    <property type="match status" value="1"/>
</dbReference>
<name>A0ABY5PMQ5_9ACTN</name>
<gene>
    <name evidence="1" type="ORF">LRS13_09270</name>
</gene>
<evidence type="ECO:0000313" key="2">
    <source>
        <dbReference type="Proteomes" id="UP001058860"/>
    </source>
</evidence>
<dbReference type="Proteomes" id="UP001058860">
    <property type="component" value="Chromosome"/>
</dbReference>
<dbReference type="EMBL" id="CP088295">
    <property type="protein sequence ID" value="UUY05690.1"/>
    <property type="molecule type" value="Genomic_DNA"/>
</dbReference>
<evidence type="ECO:0008006" key="3">
    <source>
        <dbReference type="Google" id="ProtNLM"/>
    </source>
</evidence>
<keyword evidence="2" id="KW-1185">Reference proteome</keyword>
<reference evidence="2" key="1">
    <citation type="submission" date="2021-11" db="EMBL/GenBank/DDBJ databases">
        <title>Cultivation dependent microbiological survey of springs from the worlds oldest radium mine currently devoted to the extraction of radon-saturated water.</title>
        <authorList>
            <person name="Kapinusova G."/>
            <person name="Smrhova T."/>
            <person name="Strejcek M."/>
            <person name="Suman J."/>
            <person name="Jani K."/>
            <person name="Pajer P."/>
            <person name="Uhlik O."/>
        </authorList>
    </citation>
    <scope>NUCLEOTIDE SEQUENCE [LARGE SCALE GENOMIC DNA]</scope>
    <source>
        <strain evidence="2">J379</strain>
    </source>
</reference>
<proteinExistence type="predicted"/>
<dbReference type="InterPro" id="IPR029063">
    <property type="entry name" value="SAM-dependent_MTases_sf"/>
</dbReference>
<organism evidence="1 2">
    <name type="scientific">Svornostia abyssi</name>
    <dbReference type="NCBI Taxonomy" id="2898438"/>
    <lineage>
        <taxon>Bacteria</taxon>
        <taxon>Bacillati</taxon>
        <taxon>Actinomycetota</taxon>
        <taxon>Thermoleophilia</taxon>
        <taxon>Solirubrobacterales</taxon>
        <taxon>Baekduiaceae</taxon>
        <taxon>Svornostia</taxon>
    </lineage>
</organism>
<sequence length="221" mass="23564">MGGLQHALADYLDGLVGIHGPVVAHGPFRGMRYPAEVLDGANDAAAKLLGTYECELADLIEHEISLRPPAVVNVGAGEGYYAVGFAMRLPGVPVYAYDINPDLRALCRALAAENSVADGVFLDSEAHPLTLNHLAHLSGPGMLIVCDIEGAERDLLDPGPAPLLAGARLIVEVHDFVDPTISATLTARFASTHRASWIDARPRYRLDHPQVTDVPGSDYID</sequence>
<accession>A0ABY5PMQ5</accession>
<dbReference type="SUPFAM" id="SSF53335">
    <property type="entry name" value="S-adenosyl-L-methionine-dependent methyltransferases"/>
    <property type="match status" value="1"/>
</dbReference>
<protein>
    <recommendedName>
        <fullName evidence="3">Methyltransferase FkbM domain-containing protein</fullName>
    </recommendedName>
</protein>
<evidence type="ECO:0000313" key="1">
    <source>
        <dbReference type="EMBL" id="UUY05690.1"/>
    </source>
</evidence>